<sequence length="72" mass="8057">MKTVLITGASSGIGKAFAELFAKKNDHIILASRNEEKLSSIAQQLRDNYGILRLQFPLTWHRVPVPSSYTNN</sequence>
<organism evidence="3 4">
    <name type="scientific">Paenibacillus hexagrammi</name>
    <dbReference type="NCBI Taxonomy" id="2908839"/>
    <lineage>
        <taxon>Bacteria</taxon>
        <taxon>Bacillati</taxon>
        <taxon>Bacillota</taxon>
        <taxon>Bacilli</taxon>
        <taxon>Bacillales</taxon>
        <taxon>Paenibacillaceae</taxon>
        <taxon>Paenibacillus</taxon>
    </lineage>
</organism>
<evidence type="ECO:0000256" key="1">
    <source>
        <dbReference type="ARBA" id="ARBA00006484"/>
    </source>
</evidence>
<dbReference type="InterPro" id="IPR002347">
    <property type="entry name" value="SDR_fam"/>
</dbReference>
<evidence type="ECO:0000313" key="3">
    <source>
        <dbReference type="EMBL" id="UJF33366.1"/>
    </source>
</evidence>
<accession>A0ABY3SJH7</accession>
<gene>
    <name evidence="3" type="ORF">L0M14_28295</name>
</gene>
<evidence type="ECO:0000313" key="4">
    <source>
        <dbReference type="Proteomes" id="UP001649230"/>
    </source>
</evidence>
<dbReference type="InterPro" id="IPR036291">
    <property type="entry name" value="NAD(P)-bd_dom_sf"/>
</dbReference>
<dbReference type="Gene3D" id="3.40.50.720">
    <property type="entry name" value="NAD(P)-binding Rossmann-like Domain"/>
    <property type="match status" value="1"/>
</dbReference>
<evidence type="ECO:0000256" key="2">
    <source>
        <dbReference type="ARBA" id="ARBA00023002"/>
    </source>
</evidence>
<keyword evidence="4" id="KW-1185">Reference proteome</keyword>
<comment type="similarity">
    <text evidence="1">Belongs to the short-chain dehydrogenases/reductases (SDR) family.</text>
</comment>
<keyword evidence="2" id="KW-0560">Oxidoreductase</keyword>
<dbReference type="Pfam" id="PF00106">
    <property type="entry name" value="adh_short"/>
    <property type="match status" value="1"/>
</dbReference>
<dbReference type="RefSeq" id="WP_235119723.1">
    <property type="nucleotide sequence ID" value="NZ_CP090978.1"/>
</dbReference>
<protein>
    <submittedName>
        <fullName evidence="3">SDR family NAD(P)-dependent oxidoreductase</fullName>
    </submittedName>
</protein>
<dbReference type="PANTHER" id="PTHR44196">
    <property type="entry name" value="DEHYDROGENASE/REDUCTASE SDR FAMILY MEMBER 7B"/>
    <property type="match status" value="1"/>
</dbReference>
<dbReference type="Proteomes" id="UP001649230">
    <property type="component" value="Chromosome"/>
</dbReference>
<name>A0ABY3SJH7_9BACL</name>
<proteinExistence type="inferred from homology"/>
<dbReference type="EMBL" id="CP090978">
    <property type="protein sequence ID" value="UJF33366.1"/>
    <property type="molecule type" value="Genomic_DNA"/>
</dbReference>
<reference evidence="3 4" key="1">
    <citation type="journal article" date="2024" name="Int. J. Syst. Evol. Microbiol.">
        <title>Paenibacillus hexagrammi sp. nov., a novel bacterium isolated from the gut content of Hexagrammos agrammus.</title>
        <authorList>
            <person name="Jung H.K."/>
            <person name="Kim D.G."/>
            <person name="Zin H."/>
            <person name="Park J."/>
            <person name="Jung H."/>
            <person name="Kim Y.O."/>
            <person name="Kong H.J."/>
            <person name="Kim J.W."/>
            <person name="Kim Y.S."/>
        </authorList>
    </citation>
    <scope>NUCLEOTIDE SEQUENCE [LARGE SCALE GENOMIC DNA]</scope>
    <source>
        <strain evidence="3 4">YPD9-1</strain>
    </source>
</reference>
<dbReference type="SUPFAM" id="SSF51735">
    <property type="entry name" value="NAD(P)-binding Rossmann-fold domains"/>
    <property type="match status" value="1"/>
</dbReference>
<dbReference type="PANTHER" id="PTHR44196:SF1">
    <property type="entry name" value="DEHYDROGENASE_REDUCTASE SDR FAMILY MEMBER 7B"/>
    <property type="match status" value="1"/>
</dbReference>